<protein>
    <submittedName>
        <fullName evidence="1">Uncharacterized protein</fullName>
    </submittedName>
</protein>
<proteinExistence type="predicted"/>
<dbReference type="RefSeq" id="WP_185176310.1">
    <property type="nucleotide sequence ID" value="NZ_CP059404.1"/>
</dbReference>
<name>A0A7G7CQS0_9CORY</name>
<reference evidence="1 2" key="1">
    <citation type="submission" date="2020-07" db="EMBL/GenBank/DDBJ databases">
        <title>Complete genome and description of Corynebacterium incognita strain Marseille-Q3630 sp. nov.</title>
        <authorList>
            <person name="Boxberger M."/>
        </authorList>
    </citation>
    <scope>NUCLEOTIDE SEQUENCE [LARGE SCALE GENOMIC DNA]</scope>
    <source>
        <strain evidence="1 2">Marseille-Q3630</strain>
    </source>
</reference>
<dbReference type="KEGG" id="cik:H0194_02570"/>
<dbReference type="EMBL" id="CP059404">
    <property type="protein sequence ID" value="QNE89936.1"/>
    <property type="molecule type" value="Genomic_DNA"/>
</dbReference>
<keyword evidence="2" id="KW-1185">Reference proteome</keyword>
<dbReference type="Proteomes" id="UP000515743">
    <property type="component" value="Chromosome"/>
</dbReference>
<evidence type="ECO:0000313" key="1">
    <source>
        <dbReference type="EMBL" id="QNE89936.1"/>
    </source>
</evidence>
<sequence length="62" mass="7402">MTSPLIEFIEPHKAEEELERLYANLDEPIEDFEFRAFTYQLSAKEAAVWERISELRWLLASE</sequence>
<dbReference type="AlphaFoldDB" id="A0A7G7CQS0"/>
<gene>
    <name evidence="1" type="ORF">H0194_02570</name>
</gene>
<organism evidence="1 2">
    <name type="scientific">Corynebacterium incognita</name>
    <dbReference type="NCBI Taxonomy" id="2754725"/>
    <lineage>
        <taxon>Bacteria</taxon>
        <taxon>Bacillati</taxon>
        <taxon>Actinomycetota</taxon>
        <taxon>Actinomycetes</taxon>
        <taxon>Mycobacteriales</taxon>
        <taxon>Corynebacteriaceae</taxon>
        <taxon>Corynebacterium</taxon>
    </lineage>
</organism>
<accession>A0A7G7CQS0</accession>
<evidence type="ECO:0000313" key="2">
    <source>
        <dbReference type="Proteomes" id="UP000515743"/>
    </source>
</evidence>